<dbReference type="KEGG" id="aoc:Aocu_13890"/>
<feature type="transmembrane region" description="Helical" evidence="1">
    <location>
        <begin position="126"/>
        <end position="145"/>
    </location>
</feature>
<reference evidence="3" key="1">
    <citation type="submission" date="2014-05" db="EMBL/GenBank/DDBJ databases">
        <authorList>
            <person name="Kube M."/>
        </authorList>
    </citation>
    <scope>NUCLEOTIDE SEQUENCE [LARGE SCALE GENOMIC DNA]</scope>
</reference>
<dbReference type="HOGENOM" id="CLU_1458280_0_0_14"/>
<protein>
    <submittedName>
        <fullName evidence="2">Uncharacterized protein</fullName>
    </submittedName>
</protein>
<feature type="transmembrane region" description="Helical" evidence="1">
    <location>
        <begin position="71"/>
        <end position="91"/>
    </location>
</feature>
<name>A0A061AK99_9MOLU</name>
<keyword evidence="1" id="KW-0812">Transmembrane</keyword>
<feature type="transmembrane region" description="Helical" evidence="1">
    <location>
        <begin position="6"/>
        <end position="26"/>
    </location>
</feature>
<dbReference type="EMBL" id="LK028559">
    <property type="protein sequence ID" value="CDR31462.1"/>
    <property type="molecule type" value="Genomic_DNA"/>
</dbReference>
<evidence type="ECO:0000313" key="2">
    <source>
        <dbReference type="EMBL" id="CDR31462.1"/>
    </source>
</evidence>
<feature type="transmembrane region" description="Helical" evidence="1">
    <location>
        <begin position="38"/>
        <end position="59"/>
    </location>
</feature>
<evidence type="ECO:0000313" key="3">
    <source>
        <dbReference type="Proteomes" id="UP000032434"/>
    </source>
</evidence>
<dbReference type="PATRIC" id="fig|35623.3.peg.1389"/>
<dbReference type="InParanoid" id="A0A061AK99"/>
<sequence>MLFSLLSSILGATIVSNVILQGIGLESISQKEIRVKNAWIHAGIISIIATLIFLIDYLVVTFILKPLSLDYLNLVILTVLVILMNEAYQYVVSKIKFNLPKDTYFSLHSVVFLVGFMALGQQSFDLAFIEVIGSLLGFIGFTLLLTMIKSRMRVNPLIKSFKGLPILLIILGLIALILNGLSGIF</sequence>
<dbReference type="AlphaFoldDB" id="A0A061AK99"/>
<organism evidence="2 3">
    <name type="scientific">Acholeplasma oculi</name>
    <dbReference type="NCBI Taxonomy" id="35623"/>
    <lineage>
        <taxon>Bacteria</taxon>
        <taxon>Bacillati</taxon>
        <taxon>Mycoplasmatota</taxon>
        <taxon>Mollicutes</taxon>
        <taxon>Acholeplasmatales</taxon>
        <taxon>Acholeplasmataceae</taxon>
        <taxon>Acholeplasma</taxon>
    </lineage>
</organism>
<feature type="transmembrane region" description="Helical" evidence="1">
    <location>
        <begin position="103"/>
        <end position="120"/>
    </location>
</feature>
<dbReference type="Proteomes" id="UP000032434">
    <property type="component" value="Chromosome 1"/>
</dbReference>
<keyword evidence="3" id="KW-1185">Reference proteome</keyword>
<evidence type="ECO:0000256" key="1">
    <source>
        <dbReference type="SAM" id="Phobius"/>
    </source>
</evidence>
<dbReference type="OrthoDB" id="385010at2"/>
<keyword evidence="1" id="KW-0472">Membrane</keyword>
<feature type="transmembrane region" description="Helical" evidence="1">
    <location>
        <begin position="166"/>
        <end position="184"/>
    </location>
</feature>
<keyword evidence="1" id="KW-1133">Transmembrane helix</keyword>
<dbReference type="STRING" id="35623.Aocu_13890"/>
<proteinExistence type="predicted"/>
<accession>A0A061AK99</accession>
<dbReference type="RefSeq" id="WP_045749874.1">
    <property type="nucleotide sequence ID" value="NZ_FUZK01000004.1"/>
</dbReference>
<gene>
    <name evidence="2" type="ORF">Aocu_13890</name>
</gene>